<evidence type="ECO:0000259" key="1">
    <source>
        <dbReference type="Pfam" id="PF25199"/>
    </source>
</evidence>
<accession>A0ABW1NAP8</accession>
<name>A0ABW1NAP8_9ACTN</name>
<dbReference type="InterPro" id="IPR011990">
    <property type="entry name" value="TPR-like_helical_dom_sf"/>
</dbReference>
<sequence length="932" mass="102495">MDFGKENDLCARIAASLRKGKEARPLALLVGSGLSRPAVPGVPEIVKAVRASLGEEAAELDSSLEGAVDEGEMYRRAFAFLGRRRDPEERDKIIRLCVLSAYRKSLKTQADIAQDKLVDYEADVDNWKLPPGVEALGRIWRGLPTHFRGPIVTTNFDPLCEIAIGRAGGQAIRRIMEHDGAFLRDVDVRTLDVPQVVHLHGYWRDSATLSMAAQLDRERPALAGSLRVLLTQYTLVVMAYRAWRDVVTQQLVQIIREQSARELDVLWCFYGGEAELLRTAGENDLIAKLLEAPGNIQFYVDIDVNTTLPALERKVSDHLEFPETVRYTRGRGSLLGWIPVTDQLLTGRDTEEDDLAAIDFFDGRLPNWRDAVNPRIPKRELVGALIGRLNVTLYQPRASLTLVHGPSGEGKTTVLMQVAAAIAARNPSIVVQFSSDGRWGSVDEIRSLPPESKHLLVIDDAFRSIDRLRDLVAEINKAGLSHIHLLLGSRDTDWRNAGGFAFTWNKYIPDRKYFRLRGVSPLDAAEIITSWEALGEQALGAIASLSHDERVRELLDAASEQSSQNDGAFLGALLKTRYGDGLSDHVRELLVRLDQHRLNTLDGESEYTLRDVFFLIALPHAAGVRTLTSVVLEECFALTQQEVFASIVLPLGNEAAASYNGKEILIRHGLIARTACDLAEDVGADLAETTVRLVRGAIRAIDRHGPRGDLLDLAYLSANLKDPDLAIVAAEAAVEAAPNRLSYRTSLSRAYRLAGRCRPAVDVAVATLPLLMTAEDAATGTRPVFTEWGVVEGTIGHPARNAVLAGAALQDYDRFGKLSGSHASTSISCLGLALRRLWEVHKEQVYLRGLAAVIAVGRVVHESDGQTNLHRRWLVDLEAIIDRHGVAADGLPASHHLTEACRAALGRLEEPFPSNMPPLRFAFKSLMRLAGE</sequence>
<proteinExistence type="predicted"/>
<dbReference type="Proteomes" id="UP001596137">
    <property type="component" value="Unassembled WGS sequence"/>
</dbReference>
<comment type="caution">
    <text evidence="2">The sequence shown here is derived from an EMBL/GenBank/DDBJ whole genome shotgun (WGS) entry which is preliminary data.</text>
</comment>
<dbReference type="Gene3D" id="3.40.50.300">
    <property type="entry name" value="P-loop containing nucleotide triphosphate hydrolases"/>
    <property type="match status" value="1"/>
</dbReference>
<gene>
    <name evidence="2" type="ORF">ACFP1K_00675</name>
</gene>
<dbReference type="SUPFAM" id="SSF52540">
    <property type="entry name" value="P-loop containing nucleoside triphosphate hydrolases"/>
    <property type="match status" value="1"/>
</dbReference>
<dbReference type="InterPro" id="IPR027417">
    <property type="entry name" value="P-loop_NTPase"/>
</dbReference>
<reference evidence="3" key="1">
    <citation type="journal article" date="2019" name="Int. J. Syst. Evol. Microbiol.">
        <title>The Global Catalogue of Microorganisms (GCM) 10K type strain sequencing project: providing services to taxonomists for standard genome sequencing and annotation.</title>
        <authorList>
            <consortium name="The Broad Institute Genomics Platform"/>
            <consortium name="The Broad Institute Genome Sequencing Center for Infectious Disease"/>
            <person name="Wu L."/>
            <person name="Ma J."/>
        </authorList>
    </citation>
    <scope>NUCLEOTIDE SEQUENCE [LARGE SCALE GENOMIC DNA]</scope>
    <source>
        <strain evidence="3">JCM 30346</strain>
    </source>
</reference>
<dbReference type="EMBL" id="JBHSRF010000001">
    <property type="protein sequence ID" value="MFC6079657.1"/>
    <property type="molecule type" value="Genomic_DNA"/>
</dbReference>
<dbReference type="InterPro" id="IPR057574">
    <property type="entry name" value="nSTAND_NTPase5_dom"/>
</dbReference>
<evidence type="ECO:0000313" key="2">
    <source>
        <dbReference type="EMBL" id="MFC6079657.1"/>
    </source>
</evidence>
<dbReference type="Pfam" id="PF25199">
    <property type="entry name" value="nSTAND_NTPase5"/>
    <property type="match status" value="1"/>
</dbReference>
<organism evidence="2 3">
    <name type="scientific">Sphaerisporangium aureirubrum</name>
    <dbReference type="NCBI Taxonomy" id="1544736"/>
    <lineage>
        <taxon>Bacteria</taxon>
        <taxon>Bacillati</taxon>
        <taxon>Actinomycetota</taxon>
        <taxon>Actinomycetes</taxon>
        <taxon>Streptosporangiales</taxon>
        <taxon>Streptosporangiaceae</taxon>
        <taxon>Sphaerisporangium</taxon>
    </lineage>
</organism>
<dbReference type="Pfam" id="PF13289">
    <property type="entry name" value="SIR2_2"/>
    <property type="match status" value="1"/>
</dbReference>
<keyword evidence="3" id="KW-1185">Reference proteome</keyword>
<dbReference type="SUPFAM" id="SSF48452">
    <property type="entry name" value="TPR-like"/>
    <property type="match status" value="1"/>
</dbReference>
<dbReference type="RefSeq" id="WP_380745923.1">
    <property type="nucleotide sequence ID" value="NZ_JBHSRF010000001.1"/>
</dbReference>
<feature type="domain" description="Novel STAND NTPase 5" evidence="1">
    <location>
        <begin position="359"/>
        <end position="498"/>
    </location>
</feature>
<protein>
    <submittedName>
        <fullName evidence="2">SIR2 family protein</fullName>
    </submittedName>
</protein>
<evidence type="ECO:0000313" key="3">
    <source>
        <dbReference type="Proteomes" id="UP001596137"/>
    </source>
</evidence>